<dbReference type="EMBL" id="QXFM01000073">
    <property type="protein sequence ID" value="RIV88124.1"/>
    <property type="molecule type" value="Genomic_DNA"/>
</dbReference>
<protein>
    <submittedName>
        <fullName evidence="2">Uncharacterized protein</fullName>
    </submittedName>
</protein>
<evidence type="ECO:0000313" key="3">
    <source>
        <dbReference type="Proteomes" id="UP000265366"/>
    </source>
</evidence>
<organism evidence="2 3">
    <name type="scientific">Aurantiacibacter xanthus</name>
    <dbReference type="NCBI Taxonomy" id="1784712"/>
    <lineage>
        <taxon>Bacteria</taxon>
        <taxon>Pseudomonadati</taxon>
        <taxon>Pseudomonadota</taxon>
        <taxon>Alphaproteobacteria</taxon>
        <taxon>Sphingomonadales</taxon>
        <taxon>Erythrobacteraceae</taxon>
        <taxon>Aurantiacibacter</taxon>
    </lineage>
</organism>
<feature type="chain" id="PRO_5017282043" evidence="1">
    <location>
        <begin position="23"/>
        <end position="123"/>
    </location>
</feature>
<sequence length="123" mass="13430">MKLTRRSFVAAAAVALPTAASAAEIGWKDGHETVLLFDPALAEGRAFADAGSAWNRAVIAIEGDRVRFGRELFARRPAIVQGVSLHADALMLEEVAREAGYERVSLAREGQAMKWVLMPQLRR</sequence>
<comment type="caution">
    <text evidence="2">The sequence shown here is derived from an EMBL/GenBank/DDBJ whole genome shotgun (WGS) entry which is preliminary data.</text>
</comment>
<keyword evidence="1" id="KW-0732">Signal</keyword>
<evidence type="ECO:0000313" key="2">
    <source>
        <dbReference type="EMBL" id="RIV88124.1"/>
    </source>
</evidence>
<dbReference type="Proteomes" id="UP000265366">
    <property type="component" value="Unassembled WGS sequence"/>
</dbReference>
<feature type="signal peptide" evidence="1">
    <location>
        <begin position="1"/>
        <end position="22"/>
    </location>
</feature>
<proteinExistence type="predicted"/>
<dbReference type="AlphaFoldDB" id="A0A3A1P5B6"/>
<name>A0A3A1P5B6_9SPHN</name>
<dbReference type="OrthoDB" id="7411059at2"/>
<keyword evidence="3" id="KW-1185">Reference proteome</keyword>
<accession>A0A3A1P5B6</accession>
<gene>
    <name evidence="2" type="ORF">D2V17_08005</name>
</gene>
<dbReference type="RefSeq" id="WP_119592547.1">
    <property type="nucleotide sequence ID" value="NZ_QXFM01000073.1"/>
</dbReference>
<evidence type="ECO:0000256" key="1">
    <source>
        <dbReference type="SAM" id="SignalP"/>
    </source>
</evidence>
<reference evidence="2 3" key="1">
    <citation type="submission" date="2018-08" db="EMBL/GenBank/DDBJ databases">
        <title>Erythrobacter zhengii sp.nov., a bacterium isolated from deep-sea sediment.</title>
        <authorList>
            <person name="Fang C."/>
            <person name="Wu Y.-H."/>
            <person name="Sun C."/>
            <person name="Wang H."/>
            <person name="Cheng H."/>
            <person name="Meng F.-X."/>
            <person name="Wang C.-S."/>
            <person name="Xu X.-W."/>
        </authorList>
    </citation>
    <scope>NUCLEOTIDE SEQUENCE [LARGE SCALE GENOMIC DNA]</scope>
    <source>
        <strain evidence="2 3">CCTCC AB 2015396</strain>
    </source>
</reference>